<dbReference type="EMBL" id="JBBKYA010000005">
    <property type="protein sequence ID" value="MFD3276583.1"/>
    <property type="molecule type" value="Genomic_DNA"/>
</dbReference>
<evidence type="ECO:0000256" key="1">
    <source>
        <dbReference type="ARBA" id="ARBA00023015"/>
    </source>
</evidence>
<accession>A0ABW6D059</accession>
<organism evidence="6 7">
    <name type="scientific">Aquirufa echingensis</name>
    <dbReference type="NCBI Taxonomy" id="3096516"/>
    <lineage>
        <taxon>Bacteria</taxon>
        <taxon>Pseudomonadati</taxon>
        <taxon>Bacteroidota</taxon>
        <taxon>Cytophagia</taxon>
        <taxon>Cytophagales</taxon>
        <taxon>Flectobacillaceae</taxon>
        <taxon>Aquirufa</taxon>
    </lineage>
</organism>
<dbReference type="InterPro" id="IPR018060">
    <property type="entry name" value="HTH_AraC"/>
</dbReference>
<evidence type="ECO:0000313" key="7">
    <source>
        <dbReference type="Proteomes" id="UP001598114"/>
    </source>
</evidence>
<feature type="transmembrane region" description="Helical" evidence="4">
    <location>
        <begin position="113"/>
        <end position="135"/>
    </location>
</feature>
<reference evidence="6 7" key="1">
    <citation type="submission" date="2024-03" db="EMBL/GenBank/DDBJ databases">
        <title>Aquirufa genome sequencing.</title>
        <authorList>
            <person name="Pitt A."/>
            <person name="Hahn M.W."/>
        </authorList>
    </citation>
    <scope>NUCLEOTIDE SEQUENCE [LARGE SCALE GENOMIC DNA]</scope>
    <source>
        <strain evidence="6 7">PLAD-142S6K</strain>
    </source>
</reference>
<dbReference type="InterPro" id="IPR018062">
    <property type="entry name" value="HTH_AraC-typ_CS"/>
</dbReference>
<sequence length="278" mass="32369">MGDAEKNAFVNAFLNDHSIGFNVPTLLVPYYFHVVFRMTQSFLYLLLSFQMFFNSFRSNHFRIRNAQGYHYGYYCMCFLFGFGFYGMFIYVGININPSNRSYFGSVGAMNTLIASPRFLNAMFILTALFHPKLVFEKYFIEKSKPEFRSLRKKNPTLDPEAAKYDLVEIDRLFTEYIETKPYLSAGFSLNMISNGTKLPVHQISYYIKHQYDLTFNEWKNEQRIKHAVELINAGHADQLTLESISLQCGYLSRANFVEAFKKVMGLTPSEFLANHNKK</sequence>
<dbReference type="PRINTS" id="PR00032">
    <property type="entry name" value="HTHARAC"/>
</dbReference>
<dbReference type="SMART" id="SM00342">
    <property type="entry name" value="HTH_ARAC"/>
    <property type="match status" value="1"/>
</dbReference>
<feature type="domain" description="HTH araC/xylS-type" evidence="5">
    <location>
        <begin position="171"/>
        <end position="274"/>
    </location>
</feature>
<dbReference type="Pfam" id="PF12833">
    <property type="entry name" value="HTH_18"/>
    <property type="match status" value="1"/>
</dbReference>
<feature type="transmembrane region" description="Helical" evidence="4">
    <location>
        <begin position="30"/>
        <end position="53"/>
    </location>
</feature>
<keyword evidence="4" id="KW-1133">Transmembrane helix</keyword>
<dbReference type="Proteomes" id="UP001598114">
    <property type="component" value="Unassembled WGS sequence"/>
</dbReference>
<dbReference type="PANTHER" id="PTHR43280:SF2">
    <property type="entry name" value="HTH-TYPE TRANSCRIPTIONAL REGULATOR EXSA"/>
    <property type="match status" value="1"/>
</dbReference>
<keyword evidence="2" id="KW-0238">DNA-binding</keyword>
<feature type="transmembrane region" description="Helical" evidence="4">
    <location>
        <begin position="73"/>
        <end position="93"/>
    </location>
</feature>
<dbReference type="PROSITE" id="PS01124">
    <property type="entry name" value="HTH_ARAC_FAMILY_2"/>
    <property type="match status" value="1"/>
</dbReference>
<dbReference type="PROSITE" id="PS00041">
    <property type="entry name" value="HTH_ARAC_FAMILY_1"/>
    <property type="match status" value="1"/>
</dbReference>
<dbReference type="InterPro" id="IPR020449">
    <property type="entry name" value="Tscrpt_reg_AraC-type_HTH"/>
</dbReference>
<name>A0ABW6D059_9BACT</name>
<evidence type="ECO:0000256" key="4">
    <source>
        <dbReference type="SAM" id="Phobius"/>
    </source>
</evidence>
<evidence type="ECO:0000259" key="5">
    <source>
        <dbReference type="PROSITE" id="PS01124"/>
    </source>
</evidence>
<keyword evidence="7" id="KW-1185">Reference proteome</keyword>
<gene>
    <name evidence="6" type="ORF">SKC38_10125</name>
</gene>
<dbReference type="Gene3D" id="1.10.10.60">
    <property type="entry name" value="Homeodomain-like"/>
    <property type="match status" value="1"/>
</dbReference>
<proteinExistence type="predicted"/>
<evidence type="ECO:0000256" key="2">
    <source>
        <dbReference type="ARBA" id="ARBA00023125"/>
    </source>
</evidence>
<keyword evidence="4" id="KW-0812">Transmembrane</keyword>
<evidence type="ECO:0000313" key="6">
    <source>
        <dbReference type="EMBL" id="MFD3276583.1"/>
    </source>
</evidence>
<dbReference type="SUPFAM" id="SSF46689">
    <property type="entry name" value="Homeodomain-like"/>
    <property type="match status" value="1"/>
</dbReference>
<keyword evidence="1" id="KW-0805">Transcription regulation</keyword>
<dbReference type="RefSeq" id="WP_377977029.1">
    <property type="nucleotide sequence ID" value="NZ_JBBKYA010000005.1"/>
</dbReference>
<evidence type="ECO:0000256" key="3">
    <source>
        <dbReference type="ARBA" id="ARBA00023163"/>
    </source>
</evidence>
<comment type="caution">
    <text evidence="6">The sequence shown here is derived from an EMBL/GenBank/DDBJ whole genome shotgun (WGS) entry which is preliminary data.</text>
</comment>
<dbReference type="InterPro" id="IPR009057">
    <property type="entry name" value="Homeodomain-like_sf"/>
</dbReference>
<keyword evidence="3" id="KW-0804">Transcription</keyword>
<dbReference type="PANTHER" id="PTHR43280">
    <property type="entry name" value="ARAC-FAMILY TRANSCRIPTIONAL REGULATOR"/>
    <property type="match status" value="1"/>
</dbReference>
<keyword evidence="4" id="KW-0472">Membrane</keyword>
<protein>
    <submittedName>
        <fullName evidence="6">AraC family transcriptional regulator</fullName>
    </submittedName>
</protein>